<dbReference type="AlphaFoldDB" id="A0A2M7ART0"/>
<dbReference type="SUPFAM" id="SSF46992">
    <property type="entry name" value="Ribosomal protein S20"/>
    <property type="match status" value="1"/>
</dbReference>
<evidence type="ECO:0000256" key="3">
    <source>
        <dbReference type="ARBA" id="ARBA00022980"/>
    </source>
</evidence>
<keyword evidence="2 6" id="KW-0694">RNA-binding</keyword>
<evidence type="ECO:0000313" key="9">
    <source>
        <dbReference type="Proteomes" id="UP000231407"/>
    </source>
</evidence>
<dbReference type="InterPro" id="IPR002583">
    <property type="entry name" value="Ribosomal_bS20"/>
</dbReference>
<gene>
    <name evidence="6" type="primary">rpsT</name>
    <name evidence="8" type="ORF">COS78_03305</name>
</gene>
<proteinExistence type="inferred from homology"/>
<feature type="region of interest" description="Disordered" evidence="7">
    <location>
        <begin position="70"/>
        <end position="110"/>
    </location>
</feature>
<dbReference type="Pfam" id="PF01649">
    <property type="entry name" value="Ribosomal_S20p"/>
    <property type="match status" value="1"/>
</dbReference>
<feature type="compositionally biased region" description="Basic residues" evidence="7">
    <location>
        <begin position="94"/>
        <end position="103"/>
    </location>
</feature>
<dbReference type="GO" id="GO:0005840">
    <property type="term" value="C:ribosome"/>
    <property type="evidence" value="ECO:0007669"/>
    <property type="project" value="UniProtKB-KW"/>
</dbReference>
<dbReference type="NCBIfam" id="TIGR00029">
    <property type="entry name" value="S20"/>
    <property type="match status" value="1"/>
</dbReference>
<dbReference type="HAMAP" id="MF_00500">
    <property type="entry name" value="Ribosomal_bS20"/>
    <property type="match status" value="1"/>
</dbReference>
<dbReference type="Proteomes" id="UP000231407">
    <property type="component" value="Unassembled WGS sequence"/>
</dbReference>
<dbReference type="EMBL" id="PEWA01000044">
    <property type="protein sequence ID" value="PIU73263.1"/>
    <property type="molecule type" value="Genomic_DNA"/>
</dbReference>
<evidence type="ECO:0000256" key="7">
    <source>
        <dbReference type="SAM" id="MobiDB-lite"/>
    </source>
</evidence>
<keyword evidence="1 6" id="KW-0699">rRNA-binding</keyword>
<name>A0A2M7ART0_9BACT</name>
<comment type="caution">
    <text evidence="8">The sequence shown here is derived from an EMBL/GenBank/DDBJ whole genome shotgun (WGS) entry which is preliminary data.</text>
</comment>
<evidence type="ECO:0000256" key="2">
    <source>
        <dbReference type="ARBA" id="ARBA00022884"/>
    </source>
</evidence>
<protein>
    <recommendedName>
        <fullName evidence="5 6">Small ribosomal subunit protein bS20</fullName>
    </recommendedName>
</protein>
<accession>A0A2M7ART0</accession>
<evidence type="ECO:0000256" key="6">
    <source>
        <dbReference type="HAMAP-Rule" id="MF_00500"/>
    </source>
</evidence>
<evidence type="ECO:0000256" key="4">
    <source>
        <dbReference type="ARBA" id="ARBA00023274"/>
    </source>
</evidence>
<evidence type="ECO:0000256" key="5">
    <source>
        <dbReference type="ARBA" id="ARBA00035136"/>
    </source>
</evidence>
<keyword evidence="4 6" id="KW-0687">Ribonucleoprotein</keyword>
<dbReference type="GO" id="GO:0003735">
    <property type="term" value="F:structural constituent of ribosome"/>
    <property type="evidence" value="ECO:0007669"/>
    <property type="project" value="InterPro"/>
</dbReference>
<organism evidence="8 9">
    <name type="scientific">Candidatus Shapirobacteria bacterium CG06_land_8_20_14_3_00_40_12</name>
    <dbReference type="NCBI Taxonomy" id="1974881"/>
    <lineage>
        <taxon>Bacteria</taxon>
        <taxon>Candidatus Shapironibacteriota</taxon>
    </lineage>
</organism>
<dbReference type="Gene3D" id="1.20.58.110">
    <property type="entry name" value="Ribosomal protein S20"/>
    <property type="match status" value="1"/>
</dbReference>
<evidence type="ECO:0000256" key="1">
    <source>
        <dbReference type="ARBA" id="ARBA00022730"/>
    </source>
</evidence>
<reference evidence="9" key="1">
    <citation type="submission" date="2017-09" db="EMBL/GenBank/DDBJ databases">
        <title>Depth-based differentiation of microbial function through sediment-hosted aquifers and enrichment of novel symbionts in the deep terrestrial subsurface.</title>
        <authorList>
            <person name="Probst A.J."/>
            <person name="Ladd B."/>
            <person name="Jarett J.K."/>
            <person name="Geller-Mcgrath D.E."/>
            <person name="Sieber C.M.K."/>
            <person name="Emerson J.B."/>
            <person name="Anantharaman K."/>
            <person name="Thomas B.C."/>
            <person name="Malmstrom R."/>
            <person name="Stieglmeier M."/>
            <person name="Klingl A."/>
            <person name="Woyke T."/>
            <person name="Ryan C.M."/>
            <person name="Banfield J.F."/>
        </authorList>
    </citation>
    <scope>NUCLEOTIDE SEQUENCE [LARGE SCALE GENOMIC DNA]</scope>
</reference>
<evidence type="ECO:0000313" key="8">
    <source>
        <dbReference type="EMBL" id="PIU73263.1"/>
    </source>
</evidence>
<comment type="function">
    <text evidence="6">Binds directly to 16S ribosomal RNA.</text>
</comment>
<keyword evidence="3 6" id="KW-0689">Ribosomal protein</keyword>
<dbReference type="InterPro" id="IPR036510">
    <property type="entry name" value="Ribosomal_bS20_sf"/>
</dbReference>
<dbReference type="GO" id="GO:0019843">
    <property type="term" value="F:rRNA binding"/>
    <property type="evidence" value="ECO:0007669"/>
    <property type="project" value="UniProtKB-UniRule"/>
</dbReference>
<dbReference type="GO" id="GO:0006412">
    <property type="term" value="P:translation"/>
    <property type="evidence" value="ECO:0007669"/>
    <property type="project" value="UniProtKB-UniRule"/>
</dbReference>
<dbReference type="GO" id="GO:1990904">
    <property type="term" value="C:ribonucleoprotein complex"/>
    <property type="evidence" value="ECO:0007669"/>
    <property type="project" value="UniProtKB-KW"/>
</dbReference>
<sequence length="110" mass="12462">MPISLSAKKSLRKSIKNRKVNSKFRDKVKSTIKKYLLKPNEAGLKEVFSMLDKAKKNYVYHQNKVARLKSRMSKKLVKPTADSKSTPDPPLKKGGSKKVVAKKKVSEEMS</sequence>
<comment type="similarity">
    <text evidence="6">Belongs to the bacterial ribosomal protein bS20 family.</text>
</comment>